<dbReference type="InterPro" id="IPR005064">
    <property type="entry name" value="BUG"/>
</dbReference>
<dbReference type="Gene3D" id="3.40.190.10">
    <property type="entry name" value="Periplasmic binding protein-like II"/>
    <property type="match status" value="1"/>
</dbReference>
<organism evidence="3 4">
    <name type="scientific">Usitatibacter palustris</name>
    <dbReference type="NCBI Taxonomy" id="2732487"/>
    <lineage>
        <taxon>Bacteria</taxon>
        <taxon>Pseudomonadati</taxon>
        <taxon>Pseudomonadota</taxon>
        <taxon>Betaproteobacteria</taxon>
        <taxon>Nitrosomonadales</taxon>
        <taxon>Usitatibacteraceae</taxon>
        <taxon>Usitatibacter</taxon>
    </lineage>
</organism>
<dbReference type="CDD" id="cd13578">
    <property type="entry name" value="PBP2_Bug27"/>
    <property type="match status" value="1"/>
</dbReference>
<name>A0A6M4H9I0_9PROT</name>
<dbReference type="SUPFAM" id="SSF53850">
    <property type="entry name" value="Periplasmic binding protein-like II"/>
    <property type="match status" value="1"/>
</dbReference>
<evidence type="ECO:0000256" key="1">
    <source>
        <dbReference type="ARBA" id="ARBA00006987"/>
    </source>
</evidence>
<proteinExistence type="inferred from homology"/>
<evidence type="ECO:0008006" key="5">
    <source>
        <dbReference type="Google" id="ProtNLM"/>
    </source>
</evidence>
<keyword evidence="4" id="KW-1185">Reference proteome</keyword>
<gene>
    <name evidence="3" type="ORF">DSM104440_03050</name>
</gene>
<dbReference type="PANTHER" id="PTHR42928">
    <property type="entry name" value="TRICARBOXYLATE-BINDING PROTEIN"/>
    <property type="match status" value="1"/>
</dbReference>
<sequence length="322" mass="32986">MNQTLAAGLAACLLSLSPIAPAQDWPAKPVKIISVFPPGGSVDQVARIFAAQLQTQLGQPFIVENKGGASGSIGAAAIAQAPPDGYTFGVVFDTHGVNPSLIPGLPFDTLKDLAPVMLVGTSAMAVVAHPAQPFKDFRDVLAAAKAKPGSVAYGSIGTGSLGHLALAQIGNQAKVEFTHVPYKGGGPLMIDAVGGQVPLAVGTVFLVNPHVKAGKLKALAVTSMNATPQMPGVATVAEQGVPGFSALAWWGVIAPAGTPAPIVKRMYDELTKALKTPAVAEKLTAQGMDIVGGGPADLDKFLRAEIERWAKVVRDNKIKAGD</sequence>
<dbReference type="PANTHER" id="PTHR42928:SF5">
    <property type="entry name" value="BLR1237 PROTEIN"/>
    <property type="match status" value="1"/>
</dbReference>
<dbReference type="RefSeq" id="WP_171164154.1">
    <property type="nucleotide sequence ID" value="NZ_CP053073.1"/>
</dbReference>
<protein>
    <recommendedName>
        <fullName evidence="5">Tripartite-type tricarboxylate transporter, receptor component TctC</fullName>
    </recommendedName>
</protein>
<evidence type="ECO:0000313" key="3">
    <source>
        <dbReference type="EMBL" id="QJR16221.1"/>
    </source>
</evidence>
<keyword evidence="2" id="KW-0732">Signal</keyword>
<feature type="chain" id="PRO_5026998894" description="Tripartite-type tricarboxylate transporter, receptor component TctC" evidence="2">
    <location>
        <begin position="23"/>
        <end position="322"/>
    </location>
</feature>
<dbReference type="AlphaFoldDB" id="A0A6M4H9I0"/>
<dbReference type="InParanoid" id="A0A6M4H9I0"/>
<dbReference type="Gene3D" id="3.40.190.150">
    <property type="entry name" value="Bordetella uptake gene, domain 1"/>
    <property type="match status" value="1"/>
</dbReference>
<dbReference type="Pfam" id="PF03401">
    <property type="entry name" value="TctC"/>
    <property type="match status" value="1"/>
</dbReference>
<evidence type="ECO:0000256" key="2">
    <source>
        <dbReference type="SAM" id="SignalP"/>
    </source>
</evidence>
<comment type="similarity">
    <text evidence="1">Belongs to the UPF0065 (bug) family.</text>
</comment>
<dbReference type="InterPro" id="IPR042100">
    <property type="entry name" value="Bug_dom1"/>
</dbReference>
<dbReference type="PIRSF" id="PIRSF017082">
    <property type="entry name" value="YflP"/>
    <property type="match status" value="1"/>
</dbReference>
<reference evidence="3 4" key="1">
    <citation type="submission" date="2020-04" db="EMBL/GenBank/DDBJ databases">
        <title>Usitatibacter rugosus gen. nov., sp. nov. and Usitatibacter palustris sp. nov., novel members of Usitatibacteraceae fam. nov. within the order Nitrosomonadales isolated from soil.</title>
        <authorList>
            <person name="Huber K.J."/>
            <person name="Neumann-Schaal M."/>
            <person name="Geppert A."/>
            <person name="Luckner M."/>
            <person name="Wanner G."/>
            <person name="Overmann J."/>
        </authorList>
    </citation>
    <scope>NUCLEOTIDE SEQUENCE [LARGE SCALE GENOMIC DNA]</scope>
    <source>
        <strain evidence="3 4">Swamp67</strain>
    </source>
</reference>
<feature type="signal peptide" evidence="2">
    <location>
        <begin position="1"/>
        <end position="22"/>
    </location>
</feature>
<dbReference type="Proteomes" id="UP000503096">
    <property type="component" value="Chromosome"/>
</dbReference>
<dbReference type="KEGG" id="upl:DSM104440_03050"/>
<dbReference type="EMBL" id="CP053073">
    <property type="protein sequence ID" value="QJR16221.1"/>
    <property type="molecule type" value="Genomic_DNA"/>
</dbReference>
<accession>A0A6M4H9I0</accession>
<evidence type="ECO:0000313" key="4">
    <source>
        <dbReference type="Proteomes" id="UP000503096"/>
    </source>
</evidence>